<comment type="caution">
    <text evidence="2">The sequence shown here is derived from an EMBL/GenBank/DDBJ whole genome shotgun (WGS) entry which is preliminary data.</text>
</comment>
<protein>
    <submittedName>
        <fullName evidence="2">MarR family transcriptional regulator</fullName>
    </submittedName>
</protein>
<dbReference type="Proteomes" id="UP000239504">
    <property type="component" value="Unassembled WGS sequence"/>
</dbReference>
<reference evidence="2 3" key="1">
    <citation type="submission" date="2017-12" db="EMBL/GenBank/DDBJ databases">
        <authorList>
            <person name="Hurst M.R.H."/>
        </authorList>
    </citation>
    <scope>NUCLEOTIDE SEQUENCE [LARGE SCALE GENOMIC DNA]</scope>
    <source>
        <strain evidence="2 3">SY-3-19</strain>
    </source>
</reference>
<sequence>MAATDHLTSWREVMCDAVRADSPDLSMRQWAILLTVYLKPGPHTVRALARDLNVPKPAISRALDALSILGFIKRVRDMNDKRIVIVQKTADGAIYLDSFARLVEAQTEEPALGAMYG</sequence>
<feature type="domain" description="HTH marR-type" evidence="1">
    <location>
        <begin position="1"/>
        <end position="117"/>
    </location>
</feature>
<name>A0A2S7K653_9PROT</name>
<gene>
    <name evidence="2" type="ORF">CW354_06355</name>
</gene>
<proteinExistence type="predicted"/>
<dbReference type="PANTHER" id="PTHR33164">
    <property type="entry name" value="TRANSCRIPTIONAL REGULATOR, MARR FAMILY"/>
    <property type="match status" value="1"/>
</dbReference>
<evidence type="ECO:0000259" key="1">
    <source>
        <dbReference type="PROSITE" id="PS50995"/>
    </source>
</evidence>
<dbReference type="OrthoDB" id="9812268at2"/>
<dbReference type="AlphaFoldDB" id="A0A2S7K653"/>
<accession>A0A2S7K653</accession>
<dbReference type="SUPFAM" id="SSF46785">
    <property type="entry name" value="Winged helix' DNA-binding domain"/>
    <property type="match status" value="1"/>
</dbReference>
<evidence type="ECO:0000313" key="2">
    <source>
        <dbReference type="EMBL" id="PQA87956.1"/>
    </source>
</evidence>
<dbReference type="InterPro" id="IPR036388">
    <property type="entry name" value="WH-like_DNA-bd_sf"/>
</dbReference>
<dbReference type="GO" id="GO:0006950">
    <property type="term" value="P:response to stress"/>
    <property type="evidence" value="ECO:0007669"/>
    <property type="project" value="TreeGrafter"/>
</dbReference>
<dbReference type="InterPro" id="IPR036390">
    <property type="entry name" value="WH_DNA-bd_sf"/>
</dbReference>
<dbReference type="PROSITE" id="PS50995">
    <property type="entry name" value="HTH_MARR_2"/>
    <property type="match status" value="1"/>
</dbReference>
<organism evidence="2 3">
    <name type="scientific">Hyphococcus luteus</name>
    <dbReference type="NCBI Taxonomy" id="2058213"/>
    <lineage>
        <taxon>Bacteria</taxon>
        <taxon>Pseudomonadati</taxon>
        <taxon>Pseudomonadota</taxon>
        <taxon>Alphaproteobacteria</taxon>
        <taxon>Parvularculales</taxon>
        <taxon>Parvularculaceae</taxon>
        <taxon>Hyphococcus</taxon>
    </lineage>
</organism>
<dbReference type="PANTHER" id="PTHR33164:SF43">
    <property type="entry name" value="HTH-TYPE TRANSCRIPTIONAL REPRESSOR YETL"/>
    <property type="match status" value="1"/>
</dbReference>
<dbReference type="Gene3D" id="1.10.10.10">
    <property type="entry name" value="Winged helix-like DNA-binding domain superfamily/Winged helix DNA-binding domain"/>
    <property type="match status" value="1"/>
</dbReference>
<dbReference type="GO" id="GO:0003700">
    <property type="term" value="F:DNA-binding transcription factor activity"/>
    <property type="evidence" value="ECO:0007669"/>
    <property type="project" value="InterPro"/>
</dbReference>
<dbReference type="EMBL" id="PJCH01000005">
    <property type="protein sequence ID" value="PQA87956.1"/>
    <property type="molecule type" value="Genomic_DNA"/>
</dbReference>
<dbReference type="Pfam" id="PF01047">
    <property type="entry name" value="MarR"/>
    <property type="match status" value="1"/>
</dbReference>
<evidence type="ECO:0000313" key="3">
    <source>
        <dbReference type="Proteomes" id="UP000239504"/>
    </source>
</evidence>
<dbReference type="InterPro" id="IPR000835">
    <property type="entry name" value="HTH_MarR-typ"/>
</dbReference>
<dbReference type="SMART" id="SM00347">
    <property type="entry name" value="HTH_MARR"/>
    <property type="match status" value="1"/>
</dbReference>
<keyword evidence="3" id="KW-1185">Reference proteome</keyword>
<dbReference type="RefSeq" id="WP_104829201.1">
    <property type="nucleotide sequence ID" value="NZ_PJCH01000005.1"/>
</dbReference>
<dbReference type="InterPro" id="IPR039422">
    <property type="entry name" value="MarR/SlyA-like"/>
</dbReference>